<evidence type="ECO:0000313" key="2">
    <source>
        <dbReference type="Proteomes" id="UP001430755"/>
    </source>
</evidence>
<reference evidence="1" key="1">
    <citation type="submission" date="2021-11" db="EMBL/GenBank/DDBJ databases">
        <title>A Novel Adlercreutzia Species, isolated from a Allomyrina dichotoma larva feces.</title>
        <authorList>
            <person name="Suh M.K."/>
        </authorList>
    </citation>
    <scope>NUCLEOTIDE SEQUENCE</scope>
    <source>
        <strain evidence="1">JBNU-10</strain>
    </source>
</reference>
<organism evidence="1 2">
    <name type="scientific">Adlercreutzia faecimuris</name>
    <dbReference type="NCBI Taxonomy" id="2897341"/>
    <lineage>
        <taxon>Bacteria</taxon>
        <taxon>Bacillati</taxon>
        <taxon>Actinomycetota</taxon>
        <taxon>Coriobacteriia</taxon>
        <taxon>Eggerthellales</taxon>
        <taxon>Eggerthellaceae</taxon>
        <taxon>Adlercreutzia</taxon>
    </lineage>
</organism>
<accession>A0ABS9WGP8</accession>
<gene>
    <name evidence="1" type="ORF">LPT13_03540</name>
</gene>
<dbReference type="Proteomes" id="UP001430755">
    <property type="component" value="Unassembled WGS sequence"/>
</dbReference>
<sequence length="180" mass="19733">MNRTFRGFLKAYCAELSGMRTTSLRRLCAAARERAPRVAEPLLLLAFEEGREDYLLKLAEGSRLGEEWEGVAESIREHGGVLPFLESGEAPKRYAAVLDAYRAPDDALAADRRINGLLRTRTLAALDAAGMTRYRLCKDLGLNAGNLYAYLAGDDAKVSRATARRIMEHASAAARETAKG</sequence>
<comment type="caution">
    <text evidence="1">The sequence shown here is derived from an EMBL/GenBank/DDBJ whole genome shotgun (WGS) entry which is preliminary data.</text>
</comment>
<protein>
    <recommendedName>
        <fullName evidence="3">Transcriptional regulator</fullName>
    </recommendedName>
</protein>
<keyword evidence="2" id="KW-1185">Reference proteome</keyword>
<evidence type="ECO:0000313" key="1">
    <source>
        <dbReference type="EMBL" id="MCI2241426.1"/>
    </source>
</evidence>
<dbReference type="EMBL" id="JAJMLW010000001">
    <property type="protein sequence ID" value="MCI2241426.1"/>
    <property type="molecule type" value="Genomic_DNA"/>
</dbReference>
<name>A0ABS9WGP8_9ACTN</name>
<proteinExistence type="predicted"/>
<evidence type="ECO:0008006" key="3">
    <source>
        <dbReference type="Google" id="ProtNLM"/>
    </source>
</evidence>
<dbReference type="RefSeq" id="WP_242163579.1">
    <property type="nucleotide sequence ID" value="NZ_JAJMLW010000001.1"/>
</dbReference>